<name>A0A1X1U332_MYCFL</name>
<comment type="caution">
    <text evidence="1">The sequence shown here is derived from an EMBL/GenBank/DDBJ whole genome shotgun (WGS) entry which is preliminary data.</text>
</comment>
<dbReference type="AlphaFoldDB" id="A0A1X1U332"/>
<protein>
    <submittedName>
        <fullName evidence="1">Uncharacterized protein</fullName>
    </submittedName>
</protein>
<evidence type="ECO:0000313" key="1">
    <source>
        <dbReference type="EMBL" id="ORV51264.1"/>
    </source>
</evidence>
<accession>A0A1X1U332</accession>
<proteinExistence type="predicted"/>
<keyword evidence="2" id="KW-1185">Reference proteome</keyword>
<organism evidence="1 2">
    <name type="scientific">Mycobacterium florentinum</name>
    <dbReference type="NCBI Taxonomy" id="292462"/>
    <lineage>
        <taxon>Bacteria</taxon>
        <taxon>Bacillati</taxon>
        <taxon>Actinomycetota</taxon>
        <taxon>Actinomycetes</taxon>
        <taxon>Mycobacteriales</taxon>
        <taxon>Mycobacteriaceae</taxon>
        <taxon>Mycobacterium</taxon>
        <taxon>Mycobacterium simiae complex</taxon>
    </lineage>
</organism>
<dbReference type="EMBL" id="LQOV01000018">
    <property type="protein sequence ID" value="ORV51264.1"/>
    <property type="molecule type" value="Genomic_DNA"/>
</dbReference>
<sequence length="89" mass="9977">MNTVRSIRDLPEHIHWWGCCAKPWASAPQWNGSCGQITSRDGHDIVVDQAFGLVWYRMIFAHQTFDECAADEVAAAFETQLVSLLDAPS</sequence>
<dbReference type="Proteomes" id="UP000193010">
    <property type="component" value="Unassembled WGS sequence"/>
</dbReference>
<dbReference type="STRING" id="292462.AWC05_27165"/>
<reference evidence="1 2" key="1">
    <citation type="submission" date="2016-01" db="EMBL/GenBank/DDBJ databases">
        <title>The new phylogeny of the genus Mycobacterium.</title>
        <authorList>
            <person name="Tarcisio F."/>
            <person name="Conor M."/>
            <person name="Antonella G."/>
            <person name="Elisabetta G."/>
            <person name="Giulia F.S."/>
            <person name="Sara T."/>
            <person name="Anna F."/>
            <person name="Clotilde B."/>
            <person name="Roberto B."/>
            <person name="Veronica D.S."/>
            <person name="Fabio R."/>
            <person name="Monica P."/>
            <person name="Olivier J."/>
            <person name="Enrico T."/>
            <person name="Nicola S."/>
        </authorList>
    </citation>
    <scope>NUCLEOTIDE SEQUENCE [LARGE SCALE GENOMIC DNA]</scope>
    <source>
        <strain evidence="1 2">DSM 44852</strain>
    </source>
</reference>
<gene>
    <name evidence="1" type="ORF">AWC05_27165</name>
</gene>
<evidence type="ECO:0000313" key="2">
    <source>
        <dbReference type="Proteomes" id="UP000193010"/>
    </source>
</evidence>